<accession>A0A951Q226</accession>
<reference evidence="2" key="2">
    <citation type="journal article" date="2022" name="Microbiol. Resour. Announc.">
        <title>Metagenome Sequencing to Explore Phylogenomics of Terrestrial Cyanobacteria.</title>
        <authorList>
            <person name="Ward R.D."/>
            <person name="Stajich J.E."/>
            <person name="Johansen J.R."/>
            <person name="Huntemann M."/>
            <person name="Clum A."/>
            <person name="Foster B."/>
            <person name="Foster B."/>
            <person name="Roux S."/>
            <person name="Palaniappan K."/>
            <person name="Varghese N."/>
            <person name="Mukherjee S."/>
            <person name="Reddy T.B.K."/>
            <person name="Daum C."/>
            <person name="Copeland A."/>
            <person name="Chen I.A."/>
            <person name="Ivanova N.N."/>
            <person name="Kyrpides N.C."/>
            <person name="Shapiro N."/>
            <person name="Eloe-Fadrosh E.A."/>
            <person name="Pietrasiak N."/>
        </authorList>
    </citation>
    <scope>NUCLEOTIDE SEQUENCE</scope>
    <source>
        <strain evidence="2">JT2-VF2</strain>
    </source>
</reference>
<feature type="transmembrane region" description="Helical" evidence="1">
    <location>
        <begin position="81"/>
        <end position="98"/>
    </location>
</feature>
<dbReference type="Proteomes" id="UP000715781">
    <property type="component" value="Unassembled WGS sequence"/>
</dbReference>
<keyword evidence="1" id="KW-1133">Transmembrane helix</keyword>
<dbReference type="EMBL" id="JAHHHN010000016">
    <property type="protein sequence ID" value="MBW4563857.1"/>
    <property type="molecule type" value="Genomic_DNA"/>
</dbReference>
<evidence type="ECO:0000256" key="1">
    <source>
        <dbReference type="SAM" id="Phobius"/>
    </source>
</evidence>
<feature type="transmembrane region" description="Helical" evidence="1">
    <location>
        <begin position="49"/>
        <end position="69"/>
    </location>
</feature>
<feature type="transmembrane region" description="Helical" evidence="1">
    <location>
        <begin position="12"/>
        <end position="37"/>
    </location>
</feature>
<reference evidence="2" key="1">
    <citation type="submission" date="2021-05" db="EMBL/GenBank/DDBJ databases">
        <authorList>
            <person name="Pietrasiak N."/>
            <person name="Ward R."/>
            <person name="Stajich J.E."/>
            <person name="Kurbessoian T."/>
        </authorList>
    </citation>
    <scope>NUCLEOTIDE SEQUENCE</scope>
    <source>
        <strain evidence="2">JT2-VF2</strain>
    </source>
</reference>
<evidence type="ECO:0000313" key="2">
    <source>
        <dbReference type="EMBL" id="MBW4563857.1"/>
    </source>
</evidence>
<evidence type="ECO:0000313" key="3">
    <source>
        <dbReference type="Proteomes" id="UP000715781"/>
    </source>
</evidence>
<keyword evidence="1" id="KW-0472">Membrane</keyword>
<keyword evidence="1" id="KW-0812">Transmembrane</keyword>
<sequence length="103" mass="11580">MKLNNIKHNFFPIIKIISSVLIASAIGLELWNIYAAINNIKVPNSLNPVFWIERIAVVSHLVEAVIAAFYAPSKQKMPLQYGTYTFFVGTVALLELFGKEDKL</sequence>
<comment type="caution">
    <text evidence="2">The sequence shown here is derived from an EMBL/GenBank/DDBJ whole genome shotgun (WGS) entry which is preliminary data.</text>
</comment>
<proteinExistence type="predicted"/>
<protein>
    <submittedName>
        <fullName evidence="2">Uncharacterized protein</fullName>
    </submittedName>
</protein>
<name>A0A951Q226_9NOST</name>
<dbReference type="AlphaFoldDB" id="A0A951Q226"/>
<gene>
    <name evidence="2" type="ORF">KME32_22490</name>
</gene>
<organism evidence="2 3">
    <name type="scientific">Mojavia pulchra JT2-VF2</name>
    <dbReference type="NCBI Taxonomy" id="287848"/>
    <lineage>
        <taxon>Bacteria</taxon>
        <taxon>Bacillati</taxon>
        <taxon>Cyanobacteriota</taxon>
        <taxon>Cyanophyceae</taxon>
        <taxon>Nostocales</taxon>
        <taxon>Nostocaceae</taxon>
    </lineage>
</organism>